<dbReference type="InterPro" id="IPR029052">
    <property type="entry name" value="Metallo-depent_PP-like"/>
</dbReference>
<evidence type="ECO:0000313" key="1">
    <source>
        <dbReference type="EMBL" id="CAB5212555.1"/>
    </source>
</evidence>
<evidence type="ECO:0008006" key="2">
    <source>
        <dbReference type="Google" id="ProtNLM"/>
    </source>
</evidence>
<dbReference type="EMBL" id="LR798235">
    <property type="protein sequence ID" value="CAB5212555.1"/>
    <property type="molecule type" value="Genomic_DNA"/>
</dbReference>
<protein>
    <recommendedName>
        <fullName evidence="2">Calcineurin-like phosphoesterase domain, ApaH type</fullName>
    </recommendedName>
</protein>
<sequence>MSDSTRTHLVIPDTQAKPGVPTVHLEWIGAYIIERKPDVVVHLGDHADMPSLSSYDVGKRSFEGRRYNDDIEAANDAFDILCAPLERFNDHQRKVKDKLYRPELHITLGNHEDRINRATNDDPKLHGLISTDDLNYSAHGFTVHEYLRPVFIDGVGYCHVYVQPMSGRPLGGAAAGRLKQVGHTFTMGHQQTLDYAIRFVADRSQHALIAGAAYLHDETYKGPQGNAHWRGVIVKHQVEDGSYDPMFVSLDYLCRRYEGVSLTQFFSHVY</sequence>
<accession>A0A6J7WIW8</accession>
<dbReference type="SUPFAM" id="SSF56300">
    <property type="entry name" value="Metallo-dependent phosphatases"/>
    <property type="match status" value="1"/>
</dbReference>
<gene>
    <name evidence="1" type="ORF">UFOVP196_29</name>
</gene>
<reference evidence="1" key="1">
    <citation type="submission" date="2020-05" db="EMBL/GenBank/DDBJ databases">
        <authorList>
            <person name="Chiriac C."/>
            <person name="Salcher M."/>
            <person name="Ghai R."/>
            <person name="Kavagutti S V."/>
        </authorList>
    </citation>
    <scope>NUCLEOTIDE SEQUENCE</scope>
</reference>
<organism evidence="1">
    <name type="scientific">uncultured Caudovirales phage</name>
    <dbReference type="NCBI Taxonomy" id="2100421"/>
    <lineage>
        <taxon>Viruses</taxon>
        <taxon>Duplodnaviria</taxon>
        <taxon>Heunggongvirae</taxon>
        <taxon>Uroviricota</taxon>
        <taxon>Caudoviricetes</taxon>
        <taxon>Peduoviridae</taxon>
        <taxon>Maltschvirus</taxon>
        <taxon>Maltschvirus maltsch</taxon>
    </lineage>
</organism>
<proteinExistence type="predicted"/>
<name>A0A6J7WIW8_9CAUD</name>